<comment type="caution">
    <text evidence="3">The sequence shown here is derived from an EMBL/GenBank/DDBJ whole genome shotgun (WGS) entry which is preliminary data.</text>
</comment>
<evidence type="ECO:0000313" key="3">
    <source>
        <dbReference type="EMBL" id="PNH01147.1"/>
    </source>
</evidence>
<dbReference type="SUPFAM" id="SSF48403">
    <property type="entry name" value="Ankyrin repeat"/>
    <property type="match status" value="1"/>
</dbReference>
<feature type="non-terminal residue" evidence="3">
    <location>
        <position position="198"/>
    </location>
</feature>
<dbReference type="Gene3D" id="1.25.40.20">
    <property type="entry name" value="Ankyrin repeat-containing domain"/>
    <property type="match status" value="1"/>
</dbReference>
<dbReference type="InterPro" id="IPR036770">
    <property type="entry name" value="Ankyrin_rpt-contain_sf"/>
</dbReference>
<dbReference type="PROSITE" id="PS50088">
    <property type="entry name" value="ANK_REPEAT"/>
    <property type="match status" value="1"/>
</dbReference>
<dbReference type="Proteomes" id="UP000236333">
    <property type="component" value="Unassembled WGS sequence"/>
</dbReference>
<sequence>MRPGPRDREFGTAPPASPQPRLKEQAAASIPQHLRRRSSMRCTYCLAASGMSSQDRTPEMSDFQPGIDSYTTCAPSGVVFLLIAGNARDQHCCRLSTTAIVRRLTVDKPHLDTFERLQHRAVRRLVANADFDVVQLAEDVQLGDVQACLYLLSHHADVLDIDTYGNTAVHYAAFKGHTKVLELLLARADASGRGDKAK</sequence>
<dbReference type="AlphaFoldDB" id="A0A2J7ZLK2"/>
<name>A0A2J7ZLK2_9CHLO</name>
<organism evidence="3 4">
    <name type="scientific">Tetrabaena socialis</name>
    <dbReference type="NCBI Taxonomy" id="47790"/>
    <lineage>
        <taxon>Eukaryota</taxon>
        <taxon>Viridiplantae</taxon>
        <taxon>Chlorophyta</taxon>
        <taxon>core chlorophytes</taxon>
        <taxon>Chlorophyceae</taxon>
        <taxon>CS clade</taxon>
        <taxon>Chlamydomonadales</taxon>
        <taxon>Tetrabaenaceae</taxon>
        <taxon>Tetrabaena</taxon>
    </lineage>
</organism>
<feature type="repeat" description="ANK" evidence="1">
    <location>
        <begin position="164"/>
        <end position="185"/>
    </location>
</feature>
<protein>
    <submittedName>
        <fullName evidence="3">Uncharacterized protein</fullName>
    </submittedName>
</protein>
<keyword evidence="4" id="KW-1185">Reference proteome</keyword>
<evidence type="ECO:0000256" key="1">
    <source>
        <dbReference type="PROSITE-ProRule" id="PRU00023"/>
    </source>
</evidence>
<evidence type="ECO:0000256" key="2">
    <source>
        <dbReference type="SAM" id="MobiDB-lite"/>
    </source>
</evidence>
<dbReference type="Pfam" id="PF13637">
    <property type="entry name" value="Ank_4"/>
    <property type="match status" value="1"/>
</dbReference>
<feature type="region of interest" description="Disordered" evidence="2">
    <location>
        <begin position="1"/>
        <end position="35"/>
    </location>
</feature>
<feature type="compositionally biased region" description="Basic and acidic residues" evidence="2">
    <location>
        <begin position="1"/>
        <end position="10"/>
    </location>
</feature>
<dbReference type="PROSITE" id="PS50297">
    <property type="entry name" value="ANK_REP_REGION"/>
    <property type="match status" value="1"/>
</dbReference>
<accession>A0A2J7ZLK2</accession>
<gene>
    <name evidence="3" type="ORF">TSOC_012980</name>
</gene>
<dbReference type="OrthoDB" id="5406014at2759"/>
<evidence type="ECO:0000313" key="4">
    <source>
        <dbReference type="Proteomes" id="UP000236333"/>
    </source>
</evidence>
<dbReference type="InterPro" id="IPR002110">
    <property type="entry name" value="Ankyrin_rpt"/>
</dbReference>
<dbReference type="EMBL" id="PGGS01001001">
    <property type="protein sequence ID" value="PNH01147.1"/>
    <property type="molecule type" value="Genomic_DNA"/>
</dbReference>
<keyword evidence="1" id="KW-0040">ANK repeat</keyword>
<reference evidence="3 4" key="1">
    <citation type="journal article" date="2017" name="Mol. Biol. Evol.">
        <title>The 4-celled Tetrabaena socialis nuclear genome reveals the essential components for genetic control of cell number at the origin of multicellularity in the volvocine lineage.</title>
        <authorList>
            <person name="Featherston J."/>
            <person name="Arakaki Y."/>
            <person name="Hanschen E.R."/>
            <person name="Ferris P.J."/>
            <person name="Michod R.E."/>
            <person name="Olson B.J.S.C."/>
            <person name="Nozaki H."/>
            <person name="Durand P.M."/>
        </authorList>
    </citation>
    <scope>NUCLEOTIDE SEQUENCE [LARGE SCALE GENOMIC DNA]</scope>
    <source>
        <strain evidence="3 4">NIES-571</strain>
    </source>
</reference>
<proteinExistence type="predicted"/>